<dbReference type="OrthoDB" id="8196103at2759"/>
<accession>A0A4Y2Q6T6</accession>
<sequence>MAPYKRKSDRMTFTSRLMEGAQRRLEAGESKRKVANDLGINHCTLRKRLKAGMVPTSRGRFNRVLTDEMERELAQHCKDLDSMFYGLTRKHMMKVAFDYDDVNGVDGIFNNERKSAGKDSLRSFCNRHNLSVRNPEQCSVARAMGFNEVQVTRFYNNLKSCCLEKKLPAHRKFNMDETGVSTVPNRTPKVVTPKGRKDCL</sequence>
<protein>
    <recommendedName>
        <fullName evidence="4">HTH psq-type domain-containing protein</fullName>
    </recommendedName>
</protein>
<proteinExistence type="predicted"/>
<reference evidence="2 3" key="1">
    <citation type="journal article" date="2019" name="Sci. Rep.">
        <title>Orb-weaving spider Araneus ventricosus genome elucidates the spidroin gene catalogue.</title>
        <authorList>
            <person name="Kono N."/>
            <person name="Nakamura H."/>
            <person name="Ohtoshi R."/>
            <person name="Moran D.A.P."/>
            <person name="Shinohara A."/>
            <person name="Yoshida Y."/>
            <person name="Fujiwara M."/>
            <person name="Mori M."/>
            <person name="Tomita M."/>
            <person name="Arakawa K."/>
        </authorList>
    </citation>
    <scope>NUCLEOTIDE SEQUENCE [LARGE SCALE GENOMIC DNA]</scope>
</reference>
<gene>
    <name evidence="2" type="ORF">AVEN_79183_1</name>
</gene>
<keyword evidence="3" id="KW-1185">Reference proteome</keyword>
<dbReference type="AlphaFoldDB" id="A0A4Y2Q6T6"/>
<dbReference type="EMBL" id="BGPR01012852">
    <property type="protein sequence ID" value="GBN58006.1"/>
    <property type="molecule type" value="Genomic_DNA"/>
</dbReference>
<organism evidence="2 3">
    <name type="scientific">Araneus ventricosus</name>
    <name type="common">Orbweaver spider</name>
    <name type="synonym">Epeira ventricosa</name>
    <dbReference type="NCBI Taxonomy" id="182803"/>
    <lineage>
        <taxon>Eukaryota</taxon>
        <taxon>Metazoa</taxon>
        <taxon>Ecdysozoa</taxon>
        <taxon>Arthropoda</taxon>
        <taxon>Chelicerata</taxon>
        <taxon>Arachnida</taxon>
        <taxon>Araneae</taxon>
        <taxon>Araneomorphae</taxon>
        <taxon>Entelegynae</taxon>
        <taxon>Araneoidea</taxon>
        <taxon>Araneidae</taxon>
        <taxon>Araneus</taxon>
    </lineage>
</organism>
<dbReference type="Proteomes" id="UP000499080">
    <property type="component" value="Unassembled WGS sequence"/>
</dbReference>
<evidence type="ECO:0008006" key="4">
    <source>
        <dbReference type="Google" id="ProtNLM"/>
    </source>
</evidence>
<comment type="caution">
    <text evidence="2">The sequence shown here is derived from an EMBL/GenBank/DDBJ whole genome shotgun (WGS) entry which is preliminary data.</text>
</comment>
<evidence type="ECO:0000313" key="2">
    <source>
        <dbReference type="EMBL" id="GBN58006.1"/>
    </source>
</evidence>
<feature type="region of interest" description="Disordered" evidence="1">
    <location>
        <begin position="178"/>
        <end position="200"/>
    </location>
</feature>
<name>A0A4Y2Q6T6_ARAVE</name>
<dbReference type="Gene3D" id="1.10.10.60">
    <property type="entry name" value="Homeodomain-like"/>
    <property type="match status" value="1"/>
</dbReference>
<evidence type="ECO:0000256" key="1">
    <source>
        <dbReference type="SAM" id="MobiDB-lite"/>
    </source>
</evidence>
<evidence type="ECO:0000313" key="3">
    <source>
        <dbReference type="Proteomes" id="UP000499080"/>
    </source>
</evidence>